<name>A0A2P2QGH0_RHIMU</name>
<protein>
    <submittedName>
        <fullName evidence="1">Uncharacterized protein</fullName>
    </submittedName>
</protein>
<proteinExistence type="predicted"/>
<reference evidence="1" key="1">
    <citation type="submission" date="2018-02" db="EMBL/GenBank/DDBJ databases">
        <title>Rhizophora mucronata_Transcriptome.</title>
        <authorList>
            <person name="Meera S.P."/>
            <person name="Sreeshan A."/>
            <person name="Augustine A."/>
        </authorList>
    </citation>
    <scope>NUCLEOTIDE SEQUENCE</scope>
    <source>
        <tissue evidence="1">Leaf</tissue>
    </source>
</reference>
<sequence>MSPKFKCTLLADFSVFFTLKTCQIMTLTLGSLITLGSLPAIEIFS</sequence>
<evidence type="ECO:0000313" key="1">
    <source>
        <dbReference type="EMBL" id="MBX65977.1"/>
    </source>
</evidence>
<accession>A0A2P2QGH0</accession>
<organism evidence="1">
    <name type="scientific">Rhizophora mucronata</name>
    <name type="common">Asiatic mangrove</name>
    <dbReference type="NCBI Taxonomy" id="61149"/>
    <lineage>
        <taxon>Eukaryota</taxon>
        <taxon>Viridiplantae</taxon>
        <taxon>Streptophyta</taxon>
        <taxon>Embryophyta</taxon>
        <taxon>Tracheophyta</taxon>
        <taxon>Spermatophyta</taxon>
        <taxon>Magnoliopsida</taxon>
        <taxon>eudicotyledons</taxon>
        <taxon>Gunneridae</taxon>
        <taxon>Pentapetalae</taxon>
        <taxon>rosids</taxon>
        <taxon>fabids</taxon>
        <taxon>Malpighiales</taxon>
        <taxon>Rhizophoraceae</taxon>
        <taxon>Rhizophora</taxon>
    </lineage>
</organism>
<dbReference type="EMBL" id="GGEC01085493">
    <property type="protein sequence ID" value="MBX65977.1"/>
    <property type="molecule type" value="Transcribed_RNA"/>
</dbReference>
<dbReference type="AlphaFoldDB" id="A0A2P2QGH0"/>